<name>A0A165Y555_9AGAM</name>
<dbReference type="Proteomes" id="UP000076532">
    <property type="component" value="Unassembled WGS sequence"/>
</dbReference>
<dbReference type="AlphaFoldDB" id="A0A165Y555"/>
<feature type="domain" description="Nephrocystin 3-like N-terminal" evidence="2">
    <location>
        <begin position="320"/>
        <end position="504"/>
    </location>
</feature>
<protein>
    <recommendedName>
        <fullName evidence="2">Nephrocystin 3-like N-terminal domain-containing protein</fullName>
    </recommendedName>
</protein>
<dbReference type="Pfam" id="PF24883">
    <property type="entry name" value="NPHP3_N"/>
    <property type="match status" value="1"/>
</dbReference>
<proteinExistence type="predicted"/>
<dbReference type="OrthoDB" id="194358at2759"/>
<accession>A0A165Y555</accession>
<dbReference type="Gene3D" id="3.40.50.300">
    <property type="entry name" value="P-loop containing nucleotide triphosphate hydrolases"/>
    <property type="match status" value="1"/>
</dbReference>
<dbReference type="PANTHER" id="PTHR10039">
    <property type="entry name" value="AMELOGENIN"/>
    <property type="match status" value="1"/>
</dbReference>
<reference evidence="3 4" key="1">
    <citation type="journal article" date="2016" name="Mol. Biol. Evol.">
        <title>Comparative Genomics of Early-Diverging Mushroom-Forming Fungi Provides Insights into the Origins of Lignocellulose Decay Capabilities.</title>
        <authorList>
            <person name="Nagy L.G."/>
            <person name="Riley R."/>
            <person name="Tritt A."/>
            <person name="Adam C."/>
            <person name="Daum C."/>
            <person name="Floudas D."/>
            <person name="Sun H."/>
            <person name="Yadav J.S."/>
            <person name="Pangilinan J."/>
            <person name="Larsson K.H."/>
            <person name="Matsuura K."/>
            <person name="Barry K."/>
            <person name="Labutti K."/>
            <person name="Kuo R."/>
            <person name="Ohm R.A."/>
            <person name="Bhattacharya S.S."/>
            <person name="Shirouzu T."/>
            <person name="Yoshinaga Y."/>
            <person name="Martin F.M."/>
            <person name="Grigoriev I.V."/>
            <person name="Hibbett D.S."/>
        </authorList>
    </citation>
    <scope>NUCLEOTIDE SEQUENCE [LARGE SCALE GENOMIC DNA]</scope>
    <source>
        <strain evidence="3 4">CBS 109695</strain>
    </source>
</reference>
<dbReference type="InterPro" id="IPR027417">
    <property type="entry name" value="P-loop_NTPase"/>
</dbReference>
<dbReference type="InterPro" id="IPR056884">
    <property type="entry name" value="NPHP3-like_N"/>
</dbReference>
<evidence type="ECO:0000256" key="1">
    <source>
        <dbReference type="ARBA" id="ARBA00022737"/>
    </source>
</evidence>
<gene>
    <name evidence="3" type="ORF">FIBSPDRAFT_242108</name>
</gene>
<evidence type="ECO:0000313" key="4">
    <source>
        <dbReference type="Proteomes" id="UP000076532"/>
    </source>
</evidence>
<dbReference type="STRING" id="436010.A0A165Y555"/>
<dbReference type="EMBL" id="KV417705">
    <property type="protein sequence ID" value="KZP09217.1"/>
    <property type="molecule type" value="Genomic_DNA"/>
</dbReference>
<dbReference type="PANTHER" id="PTHR10039:SF16">
    <property type="entry name" value="GPI INOSITOL-DEACYLASE"/>
    <property type="match status" value="1"/>
</dbReference>
<keyword evidence="1" id="KW-0677">Repeat</keyword>
<dbReference type="SUPFAM" id="SSF52540">
    <property type="entry name" value="P-loop containing nucleoside triphosphate hydrolases"/>
    <property type="match status" value="1"/>
</dbReference>
<evidence type="ECO:0000313" key="3">
    <source>
        <dbReference type="EMBL" id="KZP09217.1"/>
    </source>
</evidence>
<evidence type="ECO:0000259" key="2">
    <source>
        <dbReference type="Pfam" id="PF24883"/>
    </source>
</evidence>
<keyword evidence="4" id="KW-1185">Reference proteome</keyword>
<sequence length="673" mass="75549">MLTPSCPVAQNMNDPRQLNLGDGTGYSLAVHVNGRLALRTIMQTDHPSSWHAHCMLSFNLSSTVKLEVIRNIPRDQHPGKPCLVGRWAGRGVELLTKSKHLLAKLSMGKVLKRYKARLDLRDERDTQIESYITLQLDLPEGVDCANLVKGDIGKGFSTITTGLKSIVFCHANMTASQIFLHATYLVQILADHPAHSSPITAPPARKCSTYVPLVPQQRKTEDLAKQVSSDDEPPKHIAPVQAFNTIGTSQNAHVVNVGRDINNITHTGIDDQALAGIASIDKRLKVVHDKEFDDKVHGWLSAPDVSINFNAARRKHQPETGSWFLDGNQFAQWKDKCDNVLCLYGAPGCGKTILCSSIIKDVIEHCESRSRWNPSSSIAEDVIELWESRSLSGYAYFFFDSRNADQGLVMFENFLRSLLSQLSYRCGGIPAALVNVYHAHGDGRAQPSLECLNSTLRCMIEGFDHVYIMVDSLDECRDRTELLRWIQTAASWNSDKLHLLFTSRREPDIRSQLDSIARMCRVVIDGESQKDILLYLDVRLRPINWDEETRELVKSTVGGRADGMFRWVALQISDLQQCLNLREVREQLKILPKDLEETYERILTRSPRRRDLLQMLHWLAFSARDLSLEELAEVVAVDLNADAGPSYARDLKFGDPRSALTVCSGLITETEGE</sequence>
<organism evidence="3 4">
    <name type="scientific">Athelia psychrophila</name>
    <dbReference type="NCBI Taxonomy" id="1759441"/>
    <lineage>
        <taxon>Eukaryota</taxon>
        <taxon>Fungi</taxon>
        <taxon>Dikarya</taxon>
        <taxon>Basidiomycota</taxon>
        <taxon>Agaricomycotina</taxon>
        <taxon>Agaricomycetes</taxon>
        <taxon>Agaricomycetidae</taxon>
        <taxon>Atheliales</taxon>
        <taxon>Atheliaceae</taxon>
        <taxon>Athelia</taxon>
    </lineage>
</organism>